<gene>
    <name evidence="1" type="ORF">C1N76_15410</name>
</gene>
<dbReference type="Gene3D" id="3.20.20.80">
    <property type="entry name" value="Glycosidases"/>
    <property type="match status" value="2"/>
</dbReference>
<proteinExistence type="predicted"/>
<dbReference type="SUPFAM" id="SSF51445">
    <property type="entry name" value="(Trans)glycosidases"/>
    <property type="match status" value="1"/>
</dbReference>
<name>A0A2Z3NA82_GEOTH</name>
<organism evidence="1 2">
    <name type="scientific">Geobacillus thermoleovorans</name>
    <name type="common">Bacillus thermoleovorans</name>
    <dbReference type="NCBI Taxonomy" id="33941"/>
    <lineage>
        <taxon>Bacteria</taxon>
        <taxon>Bacillati</taxon>
        <taxon>Bacillota</taxon>
        <taxon>Bacilli</taxon>
        <taxon>Bacillales</taxon>
        <taxon>Anoxybacillaceae</taxon>
        <taxon>Geobacillus</taxon>
        <taxon>Geobacillus thermoleovorans group</taxon>
    </lineage>
</organism>
<sequence length="1085" mass="124639">MEKKVLRWLYVYIVLAVLLLSAPYWLWWLKPETELELLIVDDTVPDRSYREHQGLVWLLRAQKYVHRNGEAYDAARDYVGFVPKGGGAYEVRPFPNTMDRYDAVYVADTYGVYEEEFVRQRTDGARSAKVHGGLDGETVKALWRFAREGGNTLIAEFNSMAHPTAQEVRASFESLFGLHWTGWIGRYFPDLSSREVPAWVRENYEQQYGTPFAFRGPGIVLVDERDRLMVLDRRDLGGDGVVFSYTKAGKARWGQHERVPYSYWFDIVQPLDPDDVLATYTLSLSKRGNEKLRAIGVPVSFPAVVRYETRTYQSYYFCGDYADQGSVPSIYQTVGFDRWRKWTASSRPDDETAFYWKVYVPMMKAILQEIKTYQEEKKRPVATETAEQDGIRLAGTVGRDYLQVYRNGRWEPLLIKGVNLGISKPGAFPGEANITKEEYFRWLQYIGAMGANAVRVYTIHPPAFYEALYEYNQTAKQPLYLFHGVWIDEAMMLRIKDVWSPAVDGAFRAEIRRTIDIIHGNANIPKRPGHAGGVYRYDLSPYVLGWIFGVEWDPDVVAATNKAHRGSGDYRGTYVYTKGASPFEAWLARAVDEAVGYETETYGWQRPVSFTNWVTTDFLRHPAEPFVKEDLVSVNPNVMYATDKLRAGWFASYHIYPYYPDFLNREETYIRYIDSRGEHNSYAGYLHEMKAAHRMPILVAEFGVPSSRGMAHRNVHGKHQGFLSEHEQGMIDRKLFEDIVHERMAGGLLFSWQDEWFKRTWNTMEYDNPDRRPFWLNAQTNEQHFGLLRFDPGPSAAATIQVDGRKDDWAFNGIDPVWSDGERALYVTSDEGDLYVRLDGARITDETTTYIAFDTIPGQGQSRLPGLSGMRTSGIDFALVIHGKQRARLLVDSYYDTFSYHYGYQLHMMPAAPYAHRKDNGVYHPIRLTLNKKLEEADGKAVPFDSYETGVLRFGTANPADAAYDSLADLSVSRRGDMYEIRLPWALLNVTDPSRREVMGDIWSKEGLKSREIIPGIRLGVYVANGERSFSFPAMEGNVLPVQRFYTYTWPTWETPRYHERLKPSYEAMKAAFSGADIAKQQGNE</sequence>
<dbReference type="InterPro" id="IPR017853">
    <property type="entry name" value="GH"/>
</dbReference>
<dbReference type="EMBL" id="CP027303">
    <property type="protein sequence ID" value="AWO75758.1"/>
    <property type="molecule type" value="Genomic_DNA"/>
</dbReference>
<reference evidence="2" key="1">
    <citation type="submission" date="2018-02" db="EMBL/GenBank/DDBJ databases">
        <title>The complete genome of bacterial strain SGAirxxxx.</title>
        <authorList>
            <person name="Schuster S.C."/>
        </authorList>
    </citation>
    <scope>NUCLEOTIDE SEQUENCE [LARGE SCALE GENOMIC DNA]</scope>
    <source>
        <strain evidence="2">SGAir0734</strain>
    </source>
</reference>
<dbReference type="RefSeq" id="WP_011231540.1">
    <property type="nucleotide sequence ID" value="NZ_CP017071.1"/>
</dbReference>
<dbReference type="Proteomes" id="UP000246996">
    <property type="component" value="Chromosome"/>
</dbReference>
<evidence type="ECO:0000313" key="2">
    <source>
        <dbReference type="Proteomes" id="UP000246996"/>
    </source>
</evidence>
<protein>
    <submittedName>
        <fullName evidence="1">Uncharacterized protein</fullName>
    </submittedName>
</protein>
<dbReference type="AlphaFoldDB" id="A0A2Z3NA82"/>
<evidence type="ECO:0000313" key="1">
    <source>
        <dbReference type="EMBL" id="AWO75758.1"/>
    </source>
</evidence>
<accession>A0A2Z3NA82</accession>